<reference evidence="2 3" key="1">
    <citation type="submission" date="2018-09" db="EMBL/GenBank/DDBJ databases">
        <title>Murine metabolic-syndrome-specific gut microbial biobank.</title>
        <authorList>
            <person name="Liu C."/>
        </authorList>
    </citation>
    <scope>NUCLEOTIDE SEQUENCE [LARGE SCALE GENOMIC DNA]</scope>
    <source>
        <strain evidence="2 3">0.1xD8-82</strain>
    </source>
</reference>
<keyword evidence="3" id="KW-1185">Reference proteome</keyword>
<feature type="region of interest" description="Disordered" evidence="1">
    <location>
        <begin position="231"/>
        <end position="253"/>
    </location>
</feature>
<dbReference type="AlphaFoldDB" id="A0A3A9AL84"/>
<evidence type="ECO:0000313" key="3">
    <source>
        <dbReference type="Proteomes" id="UP000280696"/>
    </source>
</evidence>
<proteinExistence type="predicted"/>
<gene>
    <name evidence="2" type="ORF">D7V94_08460</name>
</gene>
<accession>A0A3A9AL84</accession>
<dbReference type="RefSeq" id="WP_120468723.1">
    <property type="nucleotide sequence ID" value="NZ_RAYQ01000006.1"/>
</dbReference>
<name>A0A3A9AL84_9FIRM</name>
<organism evidence="2 3">
    <name type="scientific">Parablautia intestinalis</name>
    <dbReference type="NCBI Taxonomy" id="2320100"/>
    <lineage>
        <taxon>Bacteria</taxon>
        <taxon>Bacillati</taxon>
        <taxon>Bacillota</taxon>
        <taxon>Clostridia</taxon>
        <taxon>Lachnospirales</taxon>
        <taxon>Lachnospiraceae</taxon>
        <taxon>Parablautia</taxon>
    </lineage>
</organism>
<protein>
    <submittedName>
        <fullName evidence="2">Uncharacterized protein</fullName>
    </submittedName>
</protein>
<sequence length="253" mass="29901">MEWITPKTDWMARQDEAGNYAGDYFNTVDFNRIKNNIEFLGAVARKFWPVFVRAMPDRKYEEYPFADEINTLSDNLEAINAFVNCEIGQKTVYEENGAFIGYDDLNRLESACLKLYEVMWNLYTRPVKLPFRLGAFYYPLKNPRIPRPKEPERLRLPFGLGTRLGGAYYPFKAPSAYEEPQVVTELRRLPFRLGDQYFPLKDPEIPREEEKEIRERRLPLIAGREYFPFGNPREPKRKRTLPRRLGGNHLFNE</sequence>
<evidence type="ECO:0000256" key="1">
    <source>
        <dbReference type="SAM" id="MobiDB-lite"/>
    </source>
</evidence>
<evidence type="ECO:0000313" key="2">
    <source>
        <dbReference type="EMBL" id="RKI92088.1"/>
    </source>
</evidence>
<dbReference type="EMBL" id="RAYQ01000006">
    <property type="protein sequence ID" value="RKI92088.1"/>
    <property type="molecule type" value="Genomic_DNA"/>
</dbReference>
<dbReference type="Proteomes" id="UP000280696">
    <property type="component" value="Unassembled WGS sequence"/>
</dbReference>
<dbReference type="OrthoDB" id="2613847at2"/>
<comment type="caution">
    <text evidence="2">The sequence shown here is derived from an EMBL/GenBank/DDBJ whole genome shotgun (WGS) entry which is preliminary data.</text>
</comment>